<dbReference type="Proteomes" id="UP001148662">
    <property type="component" value="Unassembled WGS sequence"/>
</dbReference>
<name>A0ACC1RN12_9APHY</name>
<proteinExistence type="predicted"/>
<protein>
    <submittedName>
        <fullName evidence="1">Uncharacterized protein</fullName>
    </submittedName>
</protein>
<evidence type="ECO:0000313" key="1">
    <source>
        <dbReference type="EMBL" id="KAJ3522685.1"/>
    </source>
</evidence>
<keyword evidence="2" id="KW-1185">Reference proteome</keyword>
<reference evidence="1" key="1">
    <citation type="submission" date="2022-07" db="EMBL/GenBank/DDBJ databases">
        <title>Genome Sequence of Phlebia brevispora.</title>
        <authorList>
            <person name="Buettner E."/>
        </authorList>
    </citation>
    <scope>NUCLEOTIDE SEQUENCE</scope>
    <source>
        <strain evidence="1">MPL23</strain>
    </source>
</reference>
<dbReference type="EMBL" id="JANHOG010002511">
    <property type="protein sequence ID" value="KAJ3522685.1"/>
    <property type="molecule type" value="Genomic_DNA"/>
</dbReference>
<comment type="caution">
    <text evidence="1">The sequence shown here is derived from an EMBL/GenBank/DDBJ whole genome shotgun (WGS) entry which is preliminary data.</text>
</comment>
<accession>A0ACC1RN12</accession>
<organism evidence="1 2">
    <name type="scientific">Phlebia brevispora</name>
    <dbReference type="NCBI Taxonomy" id="194682"/>
    <lineage>
        <taxon>Eukaryota</taxon>
        <taxon>Fungi</taxon>
        <taxon>Dikarya</taxon>
        <taxon>Basidiomycota</taxon>
        <taxon>Agaricomycotina</taxon>
        <taxon>Agaricomycetes</taxon>
        <taxon>Polyporales</taxon>
        <taxon>Meruliaceae</taxon>
        <taxon>Phlebia</taxon>
    </lineage>
</organism>
<sequence>MSAPALTSSGTPGDSPHERLAFYISQLCAELDSPSCNATEKARQLARQARDVIEGYDPYVERMSSPHPPIIDTMFEEGYKCDWEALHREGKTMYRLIPEMSAGPYEGVVLQQLAKLTQVRTVLEIGMFTGTTTVSLALLPQIKKLVSLELEAYLKEHNTPFFEQANVSHKIDIRIGDALTSLDKLAQEGATFDMVFIDADKGNYVNYFKKVIDSNLLTEHGFIVADNTAYKGGPWAPDASYSQAPAIDAFNRAVREHPGVEVVMLPIRDGISIIRRKTG</sequence>
<gene>
    <name evidence="1" type="ORF">NM688_g8841</name>
</gene>
<evidence type="ECO:0000313" key="2">
    <source>
        <dbReference type="Proteomes" id="UP001148662"/>
    </source>
</evidence>